<dbReference type="EMBL" id="GL377610">
    <property type="protein sequence ID" value="EFJ18265.1"/>
    <property type="molecule type" value="Genomic_DNA"/>
</dbReference>
<dbReference type="Proteomes" id="UP000001514">
    <property type="component" value="Unassembled WGS sequence"/>
</dbReference>
<evidence type="ECO:0000313" key="1">
    <source>
        <dbReference type="EMBL" id="EFJ18265.1"/>
    </source>
</evidence>
<dbReference type="KEGG" id="smo:SELMODRAFT_420294"/>
<organism evidence="2">
    <name type="scientific">Selaginella moellendorffii</name>
    <name type="common">Spikemoss</name>
    <dbReference type="NCBI Taxonomy" id="88036"/>
    <lineage>
        <taxon>Eukaryota</taxon>
        <taxon>Viridiplantae</taxon>
        <taxon>Streptophyta</taxon>
        <taxon>Embryophyta</taxon>
        <taxon>Tracheophyta</taxon>
        <taxon>Lycopodiopsida</taxon>
        <taxon>Selaginellales</taxon>
        <taxon>Selaginellaceae</taxon>
        <taxon>Selaginella</taxon>
    </lineage>
</organism>
<gene>
    <name evidence="1" type="ORF">SELMODRAFT_420294</name>
</gene>
<sequence length="268" mass="29620">MNRTTENHSDRALPSVHLIKDRFMGLCRDGNQATLVVNLPHAIAINSGLPCLAVASRIHPGTCKVSLAIVLPRPRGAQSRERQNAAQDLFIWVNLVFQARYNPAYGAAALRLQRGLGALGKRRPRARCRVVDAAPATREVDSGGRTEKATLKPFYGAVVVRSTLGSLASPPPGETQSIMPNVASQIERRKHTTYVNQAWKSSMLASQTDPRDDRDLMTIILECCLQEKVFNTFLLSHDSQILITRKNQRTFVVIFQPSGGTIQFHSLD</sequence>
<dbReference type="Gramene" id="EFJ18265">
    <property type="protein sequence ID" value="EFJ18265"/>
    <property type="gene ID" value="SELMODRAFT_420294"/>
</dbReference>
<protein>
    <submittedName>
        <fullName evidence="1">Uncharacterized protein</fullName>
    </submittedName>
</protein>
<proteinExistence type="predicted"/>
<reference evidence="1 2" key="1">
    <citation type="journal article" date="2011" name="Science">
        <title>The Selaginella genome identifies genetic changes associated with the evolution of vascular plants.</title>
        <authorList>
            <person name="Banks J.A."/>
            <person name="Nishiyama T."/>
            <person name="Hasebe M."/>
            <person name="Bowman J.L."/>
            <person name="Gribskov M."/>
            <person name="dePamphilis C."/>
            <person name="Albert V.A."/>
            <person name="Aono N."/>
            <person name="Aoyama T."/>
            <person name="Ambrose B.A."/>
            <person name="Ashton N.W."/>
            <person name="Axtell M.J."/>
            <person name="Barker E."/>
            <person name="Barker M.S."/>
            <person name="Bennetzen J.L."/>
            <person name="Bonawitz N.D."/>
            <person name="Chapple C."/>
            <person name="Cheng C."/>
            <person name="Correa L.G."/>
            <person name="Dacre M."/>
            <person name="DeBarry J."/>
            <person name="Dreyer I."/>
            <person name="Elias M."/>
            <person name="Engstrom E.M."/>
            <person name="Estelle M."/>
            <person name="Feng L."/>
            <person name="Finet C."/>
            <person name="Floyd S.K."/>
            <person name="Frommer W.B."/>
            <person name="Fujita T."/>
            <person name="Gramzow L."/>
            <person name="Gutensohn M."/>
            <person name="Harholt J."/>
            <person name="Hattori M."/>
            <person name="Heyl A."/>
            <person name="Hirai T."/>
            <person name="Hiwatashi Y."/>
            <person name="Ishikawa M."/>
            <person name="Iwata M."/>
            <person name="Karol K.G."/>
            <person name="Koehler B."/>
            <person name="Kolukisaoglu U."/>
            <person name="Kubo M."/>
            <person name="Kurata T."/>
            <person name="Lalonde S."/>
            <person name="Li K."/>
            <person name="Li Y."/>
            <person name="Litt A."/>
            <person name="Lyons E."/>
            <person name="Manning G."/>
            <person name="Maruyama T."/>
            <person name="Michael T.P."/>
            <person name="Mikami K."/>
            <person name="Miyazaki S."/>
            <person name="Morinaga S."/>
            <person name="Murata T."/>
            <person name="Mueller-Roeber B."/>
            <person name="Nelson D.R."/>
            <person name="Obara M."/>
            <person name="Oguri Y."/>
            <person name="Olmstead R.G."/>
            <person name="Onodera N."/>
            <person name="Petersen B.L."/>
            <person name="Pils B."/>
            <person name="Prigge M."/>
            <person name="Rensing S.A."/>
            <person name="Riano-Pachon D.M."/>
            <person name="Roberts A.W."/>
            <person name="Sato Y."/>
            <person name="Scheller H.V."/>
            <person name="Schulz B."/>
            <person name="Schulz C."/>
            <person name="Shakirov E.V."/>
            <person name="Shibagaki N."/>
            <person name="Shinohara N."/>
            <person name="Shippen D.E."/>
            <person name="Soerensen I."/>
            <person name="Sotooka R."/>
            <person name="Sugimoto N."/>
            <person name="Sugita M."/>
            <person name="Sumikawa N."/>
            <person name="Tanurdzic M."/>
            <person name="Theissen G."/>
            <person name="Ulvskov P."/>
            <person name="Wakazuki S."/>
            <person name="Weng J.K."/>
            <person name="Willats W.W."/>
            <person name="Wipf D."/>
            <person name="Wolf P.G."/>
            <person name="Yang L."/>
            <person name="Zimmer A.D."/>
            <person name="Zhu Q."/>
            <person name="Mitros T."/>
            <person name="Hellsten U."/>
            <person name="Loque D."/>
            <person name="Otillar R."/>
            <person name="Salamov A."/>
            <person name="Schmutz J."/>
            <person name="Shapiro H."/>
            <person name="Lindquist E."/>
            <person name="Lucas S."/>
            <person name="Rokhsar D."/>
            <person name="Grigoriev I.V."/>
        </authorList>
    </citation>
    <scope>NUCLEOTIDE SEQUENCE [LARGE SCALE GENOMIC DNA]</scope>
</reference>
<keyword evidence="2" id="KW-1185">Reference proteome</keyword>
<accession>D8SBJ3</accession>
<name>D8SBJ3_SELML</name>
<dbReference type="InParanoid" id="D8SBJ3"/>
<evidence type="ECO:0000313" key="2">
    <source>
        <dbReference type="Proteomes" id="UP000001514"/>
    </source>
</evidence>
<dbReference type="AlphaFoldDB" id="D8SBJ3"/>
<dbReference type="HOGENOM" id="CLU_1039767_0_0_1"/>